<keyword evidence="6 7" id="KW-0472">Membrane</keyword>
<feature type="transmembrane region" description="Helical" evidence="7">
    <location>
        <begin position="253"/>
        <end position="279"/>
    </location>
</feature>
<evidence type="ECO:0000256" key="6">
    <source>
        <dbReference type="ARBA" id="ARBA00023136"/>
    </source>
</evidence>
<evidence type="ECO:0000256" key="1">
    <source>
        <dbReference type="ARBA" id="ARBA00004651"/>
    </source>
</evidence>
<dbReference type="InterPro" id="IPR000515">
    <property type="entry name" value="MetI-like"/>
</dbReference>
<feature type="transmembrane region" description="Helical" evidence="7">
    <location>
        <begin position="155"/>
        <end position="174"/>
    </location>
</feature>
<dbReference type="AlphaFoldDB" id="A0A172TA09"/>
<dbReference type="Proteomes" id="UP000077363">
    <property type="component" value="Chromosome"/>
</dbReference>
<dbReference type="Gene3D" id="1.10.3720.10">
    <property type="entry name" value="MetI-like"/>
    <property type="match status" value="1"/>
</dbReference>
<feature type="domain" description="ABC transmembrane type-1" evidence="9">
    <location>
        <begin position="113"/>
        <end position="321"/>
    </location>
</feature>
<keyword evidence="11" id="KW-1185">Reference proteome</keyword>
<keyword evidence="2 7" id="KW-0813">Transport</keyword>
<evidence type="ECO:0000256" key="3">
    <source>
        <dbReference type="ARBA" id="ARBA00022475"/>
    </source>
</evidence>
<evidence type="ECO:0000256" key="4">
    <source>
        <dbReference type="ARBA" id="ARBA00022692"/>
    </source>
</evidence>
<evidence type="ECO:0000256" key="2">
    <source>
        <dbReference type="ARBA" id="ARBA00022448"/>
    </source>
</evidence>
<gene>
    <name evidence="10" type="ORF">SU48_07520</name>
</gene>
<dbReference type="RefSeq" id="WP_064014711.1">
    <property type="nucleotide sequence ID" value="NZ_CP011387.1"/>
</dbReference>
<dbReference type="PANTHER" id="PTHR43386">
    <property type="entry name" value="OLIGOPEPTIDE TRANSPORT SYSTEM PERMEASE PROTEIN APPC"/>
    <property type="match status" value="1"/>
</dbReference>
<dbReference type="PANTHER" id="PTHR43386:SF1">
    <property type="entry name" value="D,D-DIPEPTIDE TRANSPORT SYSTEM PERMEASE PROTEIN DDPC-RELATED"/>
    <property type="match status" value="1"/>
</dbReference>
<dbReference type="OrthoDB" id="9797472at2"/>
<dbReference type="InterPro" id="IPR035906">
    <property type="entry name" value="MetI-like_sf"/>
</dbReference>
<dbReference type="STRING" id="1182568.SU48_07520"/>
<comment type="subcellular location">
    <subcellularLocation>
        <location evidence="1 7">Cell membrane</location>
        <topology evidence="1 7">Multi-pass membrane protein</topology>
    </subcellularLocation>
</comment>
<feature type="transmembrane region" description="Helical" evidence="7">
    <location>
        <begin position="119"/>
        <end position="143"/>
    </location>
</feature>
<feature type="region of interest" description="Disordered" evidence="8">
    <location>
        <begin position="1"/>
        <end position="20"/>
    </location>
</feature>
<feature type="transmembrane region" description="Helical" evidence="7">
    <location>
        <begin position="31"/>
        <end position="49"/>
    </location>
</feature>
<dbReference type="EMBL" id="CP011387">
    <property type="protein sequence ID" value="ANE43643.1"/>
    <property type="molecule type" value="Genomic_DNA"/>
</dbReference>
<dbReference type="Pfam" id="PF12911">
    <property type="entry name" value="OppC_N"/>
    <property type="match status" value="1"/>
</dbReference>
<dbReference type="InterPro" id="IPR025966">
    <property type="entry name" value="OppC_N"/>
</dbReference>
<feature type="compositionally biased region" description="Low complexity" evidence="8">
    <location>
        <begin position="1"/>
        <end position="10"/>
    </location>
</feature>
<dbReference type="SUPFAM" id="SSF161098">
    <property type="entry name" value="MetI-like"/>
    <property type="match status" value="1"/>
</dbReference>
<evidence type="ECO:0000313" key="11">
    <source>
        <dbReference type="Proteomes" id="UP000077363"/>
    </source>
</evidence>
<evidence type="ECO:0000259" key="9">
    <source>
        <dbReference type="PROSITE" id="PS50928"/>
    </source>
</evidence>
<dbReference type="PROSITE" id="PS50928">
    <property type="entry name" value="ABC_TM1"/>
    <property type="match status" value="1"/>
</dbReference>
<dbReference type="Pfam" id="PF00528">
    <property type="entry name" value="BPD_transp_1"/>
    <property type="match status" value="1"/>
</dbReference>
<protein>
    <submittedName>
        <fullName evidence="10">Peptide ABC transporter permease</fullName>
    </submittedName>
</protein>
<evidence type="ECO:0000256" key="5">
    <source>
        <dbReference type="ARBA" id="ARBA00022989"/>
    </source>
</evidence>
<dbReference type="PATRIC" id="fig|1182568.3.peg.1563"/>
<evidence type="ECO:0000256" key="7">
    <source>
        <dbReference type="RuleBase" id="RU363032"/>
    </source>
</evidence>
<name>A0A172TA09_9DEIO</name>
<dbReference type="GO" id="GO:0005886">
    <property type="term" value="C:plasma membrane"/>
    <property type="evidence" value="ECO:0007669"/>
    <property type="project" value="UniProtKB-SubCell"/>
</dbReference>
<feature type="transmembrane region" description="Helical" evidence="7">
    <location>
        <begin position="299"/>
        <end position="321"/>
    </location>
</feature>
<dbReference type="KEGG" id="dpu:SU48_07520"/>
<reference evidence="10 11" key="1">
    <citation type="submission" date="2015-01" db="EMBL/GenBank/DDBJ databases">
        <title>Deinococcus puniceus/DY1/ whole genome sequencing.</title>
        <authorList>
            <person name="Kim M.K."/>
            <person name="Srinivasan S."/>
            <person name="Lee J.-J."/>
        </authorList>
    </citation>
    <scope>NUCLEOTIDE SEQUENCE [LARGE SCALE GENOMIC DNA]</scope>
    <source>
        <strain evidence="10 11">DY1</strain>
    </source>
</reference>
<sequence length="334" mass="35869">MTTASPAAAPKAKRQPSIFSRRFRRSTPGKVGAAIVAVFVLLALLAPILKPYDASSDRNYRLNLKPPSVAALWNPEVAEEYRDPVTGQVNPWSHPFGTDNLGRDVLTRVWHGTAISLKVGVVSTVLALVIGTLVGVLAGYFGGWFDSVTGYLSDVMLAFPSILLAIGFASIFSSDNPPLLISAIDRIFVLNSPQLVTAMLAVSLVQIPVYMRLSRAVVLGLREREFVQASGALGATQIRTVFKHVLPNSLSPLIVQGALSIATATIEVAALGFLGIGAQPPLPEWGTMISDSRQYYVDSPWTMIFPGLAIFLTVLGFNLLGDGLRDVLDPRSTQ</sequence>
<dbReference type="CDD" id="cd06261">
    <property type="entry name" value="TM_PBP2"/>
    <property type="match status" value="1"/>
</dbReference>
<keyword evidence="3" id="KW-1003">Cell membrane</keyword>
<proteinExistence type="inferred from homology"/>
<evidence type="ECO:0000313" key="10">
    <source>
        <dbReference type="EMBL" id="ANE43643.1"/>
    </source>
</evidence>
<comment type="similarity">
    <text evidence="7">Belongs to the binding-protein-dependent transport system permease family.</text>
</comment>
<dbReference type="InterPro" id="IPR050366">
    <property type="entry name" value="BP-dependent_transpt_permease"/>
</dbReference>
<evidence type="ECO:0000256" key="8">
    <source>
        <dbReference type="SAM" id="MobiDB-lite"/>
    </source>
</evidence>
<dbReference type="GO" id="GO:0055085">
    <property type="term" value="P:transmembrane transport"/>
    <property type="evidence" value="ECO:0007669"/>
    <property type="project" value="InterPro"/>
</dbReference>
<keyword evidence="4 7" id="KW-0812">Transmembrane</keyword>
<organism evidence="10 11">
    <name type="scientific">Deinococcus puniceus</name>
    <dbReference type="NCBI Taxonomy" id="1182568"/>
    <lineage>
        <taxon>Bacteria</taxon>
        <taxon>Thermotogati</taxon>
        <taxon>Deinococcota</taxon>
        <taxon>Deinococci</taxon>
        <taxon>Deinococcales</taxon>
        <taxon>Deinococcaceae</taxon>
        <taxon>Deinococcus</taxon>
    </lineage>
</organism>
<keyword evidence="5 7" id="KW-1133">Transmembrane helix</keyword>
<feature type="transmembrane region" description="Helical" evidence="7">
    <location>
        <begin position="194"/>
        <end position="213"/>
    </location>
</feature>
<accession>A0A172TA09</accession>